<dbReference type="RefSeq" id="WP_074537848.1">
    <property type="nucleotide sequence ID" value="NZ_FNBD01000003.1"/>
</dbReference>
<evidence type="ECO:0000313" key="4">
    <source>
        <dbReference type="EMBL" id="SDE75447.1"/>
    </source>
</evidence>
<evidence type="ECO:0000256" key="1">
    <source>
        <dbReference type="ARBA" id="ARBA00022679"/>
    </source>
</evidence>
<keyword evidence="1" id="KW-0808">Transferase</keyword>
<dbReference type="SUPFAM" id="SSF55729">
    <property type="entry name" value="Acyl-CoA N-acyltransferases (Nat)"/>
    <property type="match status" value="1"/>
</dbReference>
<evidence type="ECO:0000259" key="3">
    <source>
        <dbReference type="PROSITE" id="PS51186"/>
    </source>
</evidence>
<protein>
    <submittedName>
        <fullName evidence="4">Ribosomal protein S18 acetylase RimI</fullName>
    </submittedName>
</protein>
<dbReference type="Proteomes" id="UP000182114">
    <property type="component" value="Unassembled WGS sequence"/>
</dbReference>
<dbReference type="AlphaFoldDB" id="A0A1G7FI03"/>
<gene>
    <name evidence="4" type="ORF">SAMN04487992_103273</name>
</gene>
<dbReference type="CDD" id="cd04301">
    <property type="entry name" value="NAT_SF"/>
    <property type="match status" value="1"/>
</dbReference>
<sequence length="175" mass="20285">MNLKKASATEYMDLKKICTDAYALNFHDHWNEGGLEWYLEQEFSVERIMADLADDTTEYFFIEHKLKQVGFLKIKTTSSTDLSFDHSVVLEKIYLLPECKGLGIGKWALGTLIEKLEARGTKKLFLAVIDTNLNAIAFYEKLGFSYHSKTRLEIPYFKEELKGMHRMVRELNSSK</sequence>
<accession>A0A1G7FI03</accession>
<dbReference type="Pfam" id="PF00583">
    <property type="entry name" value="Acetyltransf_1"/>
    <property type="match status" value="1"/>
</dbReference>
<dbReference type="InterPro" id="IPR050680">
    <property type="entry name" value="YpeA/RimI_acetyltransf"/>
</dbReference>
<keyword evidence="4" id="KW-0687">Ribonucleoprotein</keyword>
<dbReference type="InterPro" id="IPR016181">
    <property type="entry name" value="Acyl_CoA_acyltransferase"/>
</dbReference>
<dbReference type="GO" id="GO:0005840">
    <property type="term" value="C:ribosome"/>
    <property type="evidence" value="ECO:0007669"/>
    <property type="project" value="UniProtKB-KW"/>
</dbReference>
<dbReference type="Gene3D" id="3.40.630.30">
    <property type="match status" value="1"/>
</dbReference>
<name>A0A1G7FI03_9FLAO</name>
<dbReference type="EMBL" id="FNBD01000003">
    <property type="protein sequence ID" value="SDE75447.1"/>
    <property type="molecule type" value="Genomic_DNA"/>
</dbReference>
<dbReference type="GO" id="GO:0016747">
    <property type="term" value="F:acyltransferase activity, transferring groups other than amino-acyl groups"/>
    <property type="evidence" value="ECO:0007669"/>
    <property type="project" value="InterPro"/>
</dbReference>
<keyword evidence="2" id="KW-0012">Acyltransferase</keyword>
<evidence type="ECO:0000313" key="5">
    <source>
        <dbReference type="Proteomes" id="UP000182114"/>
    </source>
</evidence>
<dbReference type="PANTHER" id="PTHR43420">
    <property type="entry name" value="ACETYLTRANSFERASE"/>
    <property type="match status" value="1"/>
</dbReference>
<keyword evidence="4" id="KW-0689">Ribosomal protein</keyword>
<dbReference type="PANTHER" id="PTHR43420:SF12">
    <property type="entry name" value="N-ACETYLTRANSFERASE DOMAIN-CONTAINING PROTEIN"/>
    <property type="match status" value="1"/>
</dbReference>
<reference evidence="5" key="1">
    <citation type="submission" date="2016-10" db="EMBL/GenBank/DDBJ databases">
        <authorList>
            <person name="Varghese N."/>
            <person name="Submissions S."/>
        </authorList>
    </citation>
    <scope>NUCLEOTIDE SEQUENCE [LARGE SCALE GENOMIC DNA]</scope>
    <source>
        <strain evidence="5">DSM 24729</strain>
    </source>
</reference>
<dbReference type="eggNOG" id="COG0456">
    <property type="taxonomic scope" value="Bacteria"/>
</dbReference>
<organism evidence="4 5">
    <name type="scientific">Cellulophaga baltica</name>
    <dbReference type="NCBI Taxonomy" id="76594"/>
    <lineage>
        <taxon>Bacteria</taxon>
        <taxon>Pseudomonadati</taxon>
        <taxon>Bacteroidota</taxon>
        <taxon>Flavobacteriia</taxon>
        <taxon>Flavobacteriales</taxon>
        <taxon>Flavobacteriaceae</taxon>
        <taxon>Cellulophaga</taxon>
    </lineage>
</organism>
<dbReference type="InterPro" id="IPR000182">
    <property type="entry name" value="GNAT_dom"/>
</dbReference>
<dbReference type="PROSITE" id="PS51186">
    <property type="entry name" value="GNAT"/>
    <property type="match status" value="1"/>
</dbReference>
<evidence type="ECO:0000256" key="2">
    <source>
        <dbReference type="ARBA" id="ARBA00023315"/>
    </source>
</evidence>
<feature type="domain" description="N-acetyltransferase" evidence="3">
    <location>
        <begin position="1"/>
        <end position="172"/>
    </location>
</feature>
<proteinExistence type="predicted"/>
<keyword evidence="5" id="KW-1185">Reference proteome</keyword>